<evidence type="ECO:0000313" key="8">
    <source>
        <dbReference type="Proteomes" id="UP000056732"/>
    </source>
</evidence>
<name>A0AAW3NAA4_9BURK</name>
<dbReference type="Gene3D" id="3.40.50.300">
    <property type="entry name" value="P-loop containing nucleotide triphosphate hydrolases"/>
    <property type="match status" value="1"/>
</dbReference>
<keyword evidence="2" id="KW-1003">Cell membrane</keyword>
<dbReference type="EMBL" id="LPDO01000094">
    <property type="protein sequence ID" value="KVT50753.1"/>
    <property type="molecule type" value="Genomic_DNA"/>
</dbReference>
<sequence>MSLDFEHVSFRYPGARHGVDDVTLSATQGELLAVMGRSGSGKSTLLRLAAGLLDGYRGRIAIGGDDVAGVPVWQREVGMVFQHYALFPNLSVVDNVAYGLRMRGVAADVRRRRALEMLERVGLSAHADRGIAMLSGGQQQRVALARALVIEPKLLLLDEPLAALDAGIRHQLRDEIRMLQRACGATTLLVTHDQDEALSMADRVAIVDGGRMLQAGTPRDLYERPASAQVARFVGHSTVLRGRVLAQGAVDVRFTTLCAETGAHRPGDTVDVLVRPEHVQPDPPAYAVNRIDGRIGEVRYFGATQRFDFVPAGATDALLCEGRELPARCIAIEPRHLLVLPAA</sequence>
<accession>A0AAW3NAA4</accession>
<dbReference type="Proteomes" id="UP000056732">
    <property type="component" value="Unassembled WGS sequence"/>
</dbReference>
<dbReference type="AlphaFoldDB" id="A0AAW3NAA4"/>
<evidence type="ECO:0000256" key="4">
    <source>
        <dbReference type="ARBA" id="ARBA00022741"/>
    </source>
</evidence>
<keyword evidence="1" id="KW-0813">Transport</keyword>
<dbReference type="Gene3D" id="2.40.50.100">
    <property type="match status" value="1"/>
</dbReference>
<evidence type="ECO:0000256" key="5">
    <source>
        <dbReference type="ARBA" id="ARBA00022840"/>
    </source>
</evidence>
<dbReference type="GO" id="GO:0005524">
    <property type="term" value="F:ATP binding"/>
    <property type="evidence" value="ECO:0007669"/>
    <property type="project" value="UniProtKB-KW"/>
</dbReference>
<dbReference type="InterPro" id="IPR017871">
    <property type="entry name" value="ABC_transporter-like_CS"/>
</dbReference>
<protein>
    <submittedName>
        <fullName evidence="7">ABC transporter ATP-binding protein</fullName>
    </submittedName>
</protein>
<dbReference type="PANTHER" id="PTHR42781">
    <property type="entry name" value="SPERMIDINE/PUTRESCINE IMPORT ATP-BINDING PROTEIN POTA"/>
    <property type="match status" value="1"/>
</dbReference>
<keyword evidence="4" id="KW-0547">Nucleotide-binding</keyword>
<dbReference type="PROSITE" id="PS50893">
    <property type="entry name" value="ABC_TRANSPORTER_2"/>
    <property type="match status" value="1"/>
</dbReference>
<reference evidence="7 8" key="1">
    <citation type="submission" date="2015-11" db="EMBL/GenBank/DDBJ databases">
        <title>Expanding the genomic diversity of Burkholderia species for the development of highly accurate diagnostics.</title>
        <authorList>
            <person name="Sahl J."/>
            <person name="Keim P."/>
            <person name="Wagner D."/>
        </authorList>
    </citation>
    <scope>NUCLEOTIDE SEQUENCE [LARGE SCALE GENOMIC DNA]</scope>
    <source>
        <strain evidence="7 8">MSMB1137WGS</strain>
    </source>
</reference>
<feature type="domain" description="ABC transporter" evidence="6">
    <location>
        <begin position="3"/>
        <end position="234"/>
    </location>
</feature>
<dbReference type="FunFam" id="3.40.50.300:FF:000425">
    <property type="entry name" value="Probable ABC transporter, ATP-binding subunit"/>
    <property type="match status" value="1"/>
</dbReference>
<dbReference type="SMART" id="SM00382">
    <property type="entry name" value="AAA"/>
    <property type="match status" value="1"/>
</dbReference>
<evidence type="ECO:0000256" key="1">
    <source>
        <dbReference type="ARBA" id="ARBA00022448"/>
    </source>
</evidence>
<dbReference type="InterPro" id="IPR003593">
    <property type="entry name" value="AAA+_ATPase"/>
</dbReference>
<evidence type="ECO:0000259" key="6">
    <source>
        <dbReference type="PROSITE" id="PS50893"/>
    </source>
</evidence>
<dbReference type="InterPro" id="IPR027417">
    <property type="entry name" value="P-loop_NTPase"/>
</dbReference>
<dbReference type="InterPro" id="IPR008995">
    <property type="entry name" value="Mo/tungstate-bd_C_term_dom"/>
</dbReference>
<dbReference type="PROSITE" id="PS00211">
    <property type="entry name" value="ABC_TRANSPORTER_1"/>
    <property type="match status" value="1"/>
</dbReference>
<dbReference type="SUPFAM" id="SSF52540">
    <property type="entry name" value="P-loop containing nucleoside triphosphate hydrolases"/>
    <property type="match status" value="1"/>
</dbReference>
<proteinExistence type="predicted"/>
<dbReference type="PANTHER" id="PTHR42781:SF4">
    <property type="entry name" value="SPERMIDINE_PUTRESCINE IMPORT ATP-BINDING PROTEIN POTA"/>
    <property type="match status" value="1"/>
</dbReference>
<comment type="caution">
    <text evidence="7">The sequence shown here is derived from an EMBL/GenBank/DDBJ whole genome shotgun (WGS) entry which is preliminary data.</text>
</comment>
<keyword evidence="3" id="KW-0472">Membrane</keyword>
<dbReference type="Pfam" id="PF00005">
    <property type="entry name" value="ABC_tran"/>
    <property type="match status" value="1"/>
</dbReference>
<gene>
    <name evidence="7" type="ORF">WK53_09720</name>
</gene>
<dbReference type="InterPro" id="IPR003439">
    <property type="entry name" value="ABC_transporter-like_ATP-bd"/>
</dbReference>
<organism evidence="7 8">
    <name type="scientific">Burkholderia ubonensis</name>
    <dbReference type="NCBI Taxonomy" id="101571"/>
    <lineage>
        <taxon>Bacteria</taxon>
        <taxon>Pseudomonadati</taxon>
        <taxon>Pseudomonadota</taxon>
        <taxon>Betaproteobacteria</taxon>
        <taxon>Burkholderiales</taxon>
        <taxon>Burkholderiaceae</taxon>
        <taxon>Burkholderia</taxon>
        <taxon>Burkholderia cepacia complex</taxon>
    </lineage>
</organism>
<keyword evidence="5 7" id="KW-0067">ATP-binding</keyword>
<dbReference type="InterPro" id="IPR050093">
    <property type="entry name" value="ABC_SmlMolc_Importer"/>
</dbReference>
<dbReference type="GO" id="GO:0016887">
    <property type="term" value="F:ATP hydrolysis activity"/>
    <property type="evidence" value="ECO:0007669"/>
    <property type="project" value="InterPro"/>
</dbReference>
<evidence type="ECO:0000256" key="3">
    <source>
        <dbReference type="ARBA" id="ARBA00022519"/>
    </source>
</evidence>
<evidence type="ECO:0000256" key="2">
    <source>
        <dbReference type="ARBA" id="ARBA00022475"/>
    </source>
</evidence>
<evidence type="ECO:0000313" key="7">
    <source>
        <dbReference type="EMBL" id="KVT50753.1"/>
    </source>
</evidence>
<keyword evidence="3" id="KW-0997">Cell inner membrane</keyword>
<dbReference type="SUPFAM" id="SSF50331">
    <property type="entry name" value="MOP-like"/>
    <property type="match status" value="1"/>
</dbReference>
<dbReference type="GO" id="GO:0015697">
    <property type="term" value="P:quaternary ammonium group transport"/>
    <property type="evidence" value="ECO:0007669"/>
    <property type="project" value="UniProtKB-ARBA"/>
</dbReference>
<dbReference type="RefSeq" id="WP_059930606.1">
    <property type="nucleotide sequence ID" value="NZ_LPDO01000094.1"/>
</dbReference>